<dbReference type="Gene3D" id="3.40.50.720">
    <property type="entry name" value="NAD(P)-binding Rossmann-like Domain"/>
    <property type="match status" value="1"/>
</dbReference>
<dbReference type="InterPro" id="IPR011032">
    <property type="entry name" value="GroES-like_sf"/>
</dbReference>
<evidence type="ECO:0000313" key="9">
    <source>
        <dbReference type="Proteomes" id="UP000295705"/>
    </source>
</evidence>
<dbReference type="InterPro" id="IPR020843">
    <property type="entry name" value="ER"/>
</dbReference>
<protein>
    <submittedName>
        <fullName evidence="8">(R,R)-butanediol dehydrogenase/meso-butanediol dehydrogenase/diacetyl reductase</fullName>
    </submittedName>
</protein>
<organism evidence="8 9">
    <name type="scientific">Actinomycetospora succinea</name>
    <dbReference type="NCBI Taxonomy" id="663603"/>
    <lineage>
        <taxon>Bacteria</taxon>
        <taxon>Bacillati</taxon>
        <taxon>Actinomycetota</taxon>
        <taxon>Actinomycetes</taxon>
        <taxon>Pseudonocardiales</taxon>
        <taxon>Pseudonocardiaceae</taxon>
        <taxon>Actinomycetospora</taxon>
    </lineage>
</organism>
<feature type="domain" description="Enoyl reductase (ER)" evidence="7">
    <location>
        <begin position="10"/>
        <end position="350"/>
    </location>
</feature>
<dbReference type="PANTHER" id="PTHR43161">
    <property type="entry name" value="SORBITOL DEHYDROGENASE"/>
    <property type="match status" value="1"/>
</dbReference>
<evidence type="ECO:0000256" key="2">
    <source>
        <dbReference type="ARBA" id="ARBA00008072"/>
    </source>
</evidence>
<accession>A0A4R6VQN0</accession>
<comment type="caution">
    <text evidence="8">The sequence shown here is derived from an EMBL/GenBank/DDBJ whole genome shotgun (WGS) entry which is preliminary data.</text>
</comment>
<comment type="similarity">
    <text evidence="2 6">Belongs to the zinc-containing alcohol dehydrogenase family.</text>
</comment>
<dbReference type="Pfam" id="PF08240">
    <property type="entry name" value="ADH_N"/>
    <property type="match status" value="1"/>
</dbReference>
<dbReference type="PROSITE" id="PS00059">
    <property type="entry name" value="ADH_ZINC"/>
    <property type="match status" value="1"/>
</dbReference>
<keyword evidence="9" id="KW-1185">Reference proteome</keyword>
<gene>
    <name evidence="8" type="ORF">EV188_10161</name>
</gene>
<evidence type="ECO:0000313" key="8">
    <source>
        <dbReference type="EMBL" id="TDQ64814.1"/>
    </source>
</evidence>
<dbReference type="GO" id="GO:0000721">
    <property type="term" value="F:(R,R)-butanediol dehydrogenase activity"/>
    <property type="evidence" value="ECO:0007669"/>
    <property type="project" value="TreeGrafter"/>
</dbReference>
<keyword evidence="5" id="KW-0560">Oxidoreductase</keyword>
<dbReference type="InterPro" id="IPR002328">
    <property type="entry name" value="ADH_Zn_CS"/>
</dbReference>
<dbReference type="GO" id="GO:0034079">
    <property type="term" value="P:butanediol biosynthetic process"/>
    <property type="evidence" value="ECO:0007669"/>
    <property type="project" value="TreeGrafter"/>
</dbReference>
<evidence type="ECO:0000256" key="1">
    <source>
        <dbReference type="ARBA" id="ARBA00001947"/>
    </source>
</evidence>
<reference evidence="8 9" key="1">
    <citation type="submission" date="2019-03" db="EMBL/GenBank/DDBJ databases">
        <title>Genomic Encyclopedia of Type Strains, Phase IV (KMG-IV): sequencing the most valuable type-strain genomes for metagenomic binning, comparative biology and taxonomic classification.</title>
        <authorList>
            <person name="Goeker M."/>
        </authorList>
    </citation>
    <scope>NUCLEOTIDE SEQUENCE [LARGE SCALE GENOMIC DNA]</scope>
    <source>
        <strain evidence="8 9">DSM 45775</strain>
    </source>
</reference>
<evidence type="ECO:0000259" key="7">
    <source>
        <dbReference type="SMART" id="SM00829"/>
    </source>
</evidence>
<dbReference type="Gene3D" id="3.90.180.10">
    <property type="entry name" value="Medium-chain alcohol dehydrogenases, catalytic domain"/>
    <property type="match status" value="1"/>
</dbReference>
<comment type="cofactor">
    <cofactor evidence="1 6">
        <name>Zn(2+)</name>
        <dbReference type="ChEBI" id="CHEBI:29105"/>
    </cofactor>
</comment>
<dbReference type="InterPro" id="IPR013149">
    <property type="entry name" value="ADH-like_C"/>
</dbReference>
<dbReference type="AlphaFoldDB" id="A0A4R6VQN0"/>
<dbReference type="SUPFAM" id="SSF51735">
    <property type="entry name" value="NAD(P)-binding Rossmann-fold domains"/>
    <property type="match status" value="1"/>
</dbReference>
<evidence type="ECO:0000256" key="3">
    <source>
        <dbReference type="ARBA" id="ARBA00022723"/>
    </source>
</evidence>
<dbReference type="InterPro" id="IPR036291">
    <property type="entry name" value="NAD(P)-bd_dom_sf"/>
</dbReference>
<evidence type="ECO:0000256" key="4">
    <source>
        <dbReference type="ARBA" id="ARBA00022833"/>
    </source>
</evidence>
<evidence type="ECO:0000256" key="5">
    <source>
        <dbReference type="ARBA" id="ARBA00023002"/>
    </source>
</evidence>
<dbReference type="GO" id="GO:0005737">
    <property type="term" value="C:cytoplasm"/>
    <property type="evidence" value="ECO:0007669"/>
    <property type="project" value="TreeGrafter"/>
</dbReference>
<dbReference type="Proteomes" id="UP000295705">
    <property type="component" value="Unassembled WGS sequence"/>
</dbReference>
<evidence type="ECO:0000256" key="6">
    <source>
        <dbReference type="RuleBase" id="RU361277"/>
    </source>
</evidence>
<keyword evidence="4 6" id="KW-0862">Zinc</keyword>
<name>A0A4R6VQN0_9PSEU</name>
<sequence length="352" mass="37078">MRALRFHGKGDLRIEDVPEPEVAPGLVKIKVEWCGICGTDLHEYQGGPILIPPPGAPHPLTGETLPVVMGHEFTGRVEEIGEGVTGLRVGDPVIVEPNIRDNTCHQCRHGSYNLCPSGGFYGLSGWGGGLAEYAVIDARNLYVLPPSVPTDVGVLIDPLVVAWQAMIDSGYRPGQSALIAGAGPIGLALLLTLKASGARWVGISEIADARKRQALAFGADAVLDPTVDDVTAEVRAATGGLGAHVSFDASGLPATISTCISAVRPKGTAFNVAIWEEPVELDINTLVTGGKRLAATLGFANVHPSVIAALDDGRIKPADMITARTSLDEVVDHGFDELLRNKDQHIKIIVQP</sequence>
<dbReference type="EMBL" id="SNYO01000001">
    <property type="protein sequence ID" value="TDQ64814.1"/>
    <property type="molecule type" value="Genomic_DNA"/>
</dbReference>
<dbReference type="Pfam" id="PF00107">
    <property type="entry name" value="ADH_zinc_N"/>
    <property type="match status" value="1"/>
</dbReference>
<dbReference type="CDD" id="cd08233">
    <property type="entry name" value="butanediol_DH_like"/>
    <property type="match status" value="1"/>
</dbReference>
<keyword evidence="3 6" id="KW-0479">Metal-binding</keyword>
<dbReference type="PANTHER" id="PTHR43161:SF23">
    <property type="entry name" value="(R,R)-BUTANEDIOL DEHYDROGENASE-RELATED"/>
    <property type="match status" value="1"/>
</dbReference>
<proteinExistence type="inferred from homology"/>
<dbReference type="InterPro" id="IPR013154">
    <property type="entry name" value="ADH-like_N"/>
</dbReference>
<dbReference type="SMART" id="SM00829">
    <property type="entry name" value="PKS_ER"/>
    <property type="match status" value="1"/>
</dbReference>
<dbReference type="SUPFAM" id="SSF50129">
    <property type="entry name" value="GroES-like"/>
    <property type="match status" value="1"/>
</dbReference>
<dbReference type="GO" id="GO:0008270">
    <property type="term" value="F:zinc ion binding"/>
    <property type="evidence" value="ECO:0007669"/>
    <property type="project" value="InterPro"/>
</dbReference>